<reference evidence="2 3" key="1">
    <citation type="submission" date="2022-11" db="EMBL/GenBank/DDBJ databases">
        <title>Study of microbial diversity in lake waters.</title>
        <authorList>
            <person name="Zhang J."/>
        </authorList>
    </citation>
    <scope>NUCLEOTIDE SEQUENCE [LARGE SCALE GENOMIC DNA]</scope>
    <source>
        <strain evidence="2 3">DT12</strain>
    </source>
</reference>
<evidence type="ECO:0000256" key="1">
    <source>
        <dbReference type="SAM" id="Phobius"/>
    </source>
</evidence>
<sequence length="255" mass="28486">MTASEHRRSWIAAAGFALVFDLVAFWGGWLLTGPPRSMEPFHSFKTTVTIGLPAINQLLDAKHQTGSLTSGSVAIIPGILFALVLFLVTTLATSSFIGLLARSVESRDTTVGEDARRAFVTMFLWLLFQFAMTAVLFFLFAAIGLPMLGGIFAVVALLWFRYYFLFFEYACVVLRLGFGEAWEMSARLRRATDGGAMTYFILSLLVNAVLAYFANALFSLPGVFVMQLLYIPVITWLQHRLMRDFFDACDKVWPV</sequence>
<evidence type="ECO:0008006" key="4">
    <source>
        <dbReference type="Google" id="ProtNLM"/>
    </source>
</evidence>
<name>A0ABT3X5P8_9BACL</name>
<organism evidence="2 3">
    <name type="scientific">Tumebacillus lacus</name>
    <dbReference type="NCBI Taxonomy" id="2995335"/>
    <lineage>
        <taxon>Bacteria</taxon>
        <taxon>Bacillati</taxon>
        <taxon>Bacillota</taxon>
        <taxon>Bacilli</taxon>
        <taxon>Bacillales</taxon>
        <taxon>Alicyclobacillaceae</taxon>
        <taxon>Tumebacillus</taxon>
    </lineage>
</organism>
<feature type="transmembrane region" description="Helical" evidence="1">
    <location>
        <begin position="12"/>
        <end position="31"/>
    </location>
</feature>
<evidence type="ECO:0000313" key="2">
    <source>
        <dbReference type="EMBL" id="MCX7572220.1"/>
    </source>
</evidence>
<feature type="transmembrane region" description="Helical" evidence="1">
    <location>
        <begin position="122"/>
        <end position="145"/>
    </location>
</feature>
<comment type="caution">
    <text evidence="2">The sequence shown here is derived from an EMBL/GenBank/DDBJ whole genome shotgun (WGS) entry which is preliminary data.</text>
</comment>
<protein>
    <recommendedName>
        <fullName evidence="4">Glycerophosphoryl diester phosphodiesterase membrane domain-containing protein</fullName>
    </recommendedName>
</protein>
<dbReference type="RefSeq" id="WP_267153471.1">
    <property type="nucleotide sequence ID" value="NZ_JAPMLT010000017.1"/>
</dbReference>
<gene>
    <name evidence="2" type="ORF">OS242_20130</name>
</gene>
<keyword evidence="3" id="KW-1185">Reference proteome</keyword>
<dbReference type="Proteomes" id="UP001208017">
    <property type="component" value="Unassembled WGS sequence"/>
</dbReference>
<keyword evidence="1" id="KW-0812">Transmembrane</keyword>
<keyword evidence="1" id="KW-1133">Transmembrane helix</keyword>
<proteinExistence type="predicted"/>
<feature type="transmembrane region" description="Helical" evidence="1">
    <location>
        <begin position="74"/>
        <end position="101"/>
    </location>
</feature>
<feature type="transmembrane region" description="Helical" evidence="1">
    <location>
        <begin position="196"/>
        <end position="214"/>
    </location>
</feature>
<feature type="transmembrane region" description="Helical" evidence="1">
    <location>
        <begin position="151"/>
        <end position="176"/>
    </location>
</feature>
<evidence type="ECO:0000313" key="3">
    <source>
        <dbReference type="Proteomes" id="UP001208017"/>
    </source>
</evidence>
<accession>A0ABT3X5P8</accession>
<keyword evidence="1" id="KW-0472">Membrane</keyword>
<dbReference type="EMBL" id="JAPMLT010000017">
    <property type="protein sequence ID" value="MCX7572220.1"/>
    <property type="molecule type" value="Genomic_DNA"/>
</dbReference>